<keyword evidence="3" id="KW-1185">Reference proteome</keyword>
<evidence type="ECO:0000313" key="3">
    <source>
        <dbReference type="Proteomes" id="UP000728032"/>
    </source>
</evidence>
<sequence length="101" mass="10541">MCSSSERPDCRRLHSYHGSDHHIKRRTKRFLFPSTLSVVNLGNTCGCRNRFPFPYGGIPPYGGGIPPYGGGIGGGIPPYGGAYGPYGAGGGVLNGRQTGGA</sequence>
<dbReference type="EMBL" id="CAJPVJ010014821">
    <property type="protein sequence ID" value="CAG2175544.1"/>
    <property type="molecule type" value="Genomic_DNA"/>
</dbReference>
<dbReference type="Proteomes" id="UP000728032">
    <property type="component" value="Unassembled WGS sequence"/>
</dbReference>
<protein>
    <submittedName>
        <fullName evidence="2">Uncharacterized protein</fullName>
    </submittedName>
</protein>
<reference evidence="2" key="1">
    <citation type="submission" date="2020-11" db="EMBL/GenBank/DDBJ databases">
        <authorList>
            <person name="Tran Van P."/>
        </authorList>
    </citation>
    <scope>NUCLEOTIDE SEQUENCE</scope>
</reference>
<feature type="compositionally biased region" description="Basic and acidic residues" evidence="1">
    <location>
        <begin position="1"/>
        <end position="21"/>
    </location>
</feature>
<evidence type="ECO:0000256" key="1">
    <source>
        <dbReference type="SAM" id="MobiDB-lite"/>
    </source>
</evidence>
<evidence type="ECO:0000313" key="2">
    <source>
        <dbReference type="EMBL" id="CAD7658358.1"/>
    </source>
</evidence>
<feature type="region of interest" description="Disordered" evidence="1">
    <location>
        <begin position="1"/>
        <end position="23"/>
    </location>
</feature>
<proteinExistence type="predicted"/>
<organism evidence="2">
    <name type="scientific">Oppiella nova</name>
    <dbReference type="NCBI Taxonomy" id="334625"/>
    <lineage>
        <taxon>Eukaryota</taxon>
        <taxon>Metazoa</taxon>
        <taxon>Ecdysozoa</taxon>
        <taxon>Arthropoda</taxon>
        <taxon>Chelicerata</taxon>
        <taxon>Arachnida</taxon>
        <taxon>Acari</taxon>
        <taxon>Acariformes</taxon>
        <taxon>Sarcoptiformes</taxon>
        <taxon>Oribatida</taxon>
        <taxon>Brachypylina</taxon>
        <taxon>Oppioidea</taxon>
        <taxon>Oppiidae</taxon>
        <taxon>Oppiella</taxon>
    </lineage>
</organism>
<accession>A0A7R9MDV6</accession>
<dbReference type="EMBL" id="OC929646">
    <property type="protein sequence ID" value="CAD7658358.1"/>
    <property type="molecule type" value="Genomic_DNA"/>
</dbReference>
<dbReference type="AlphaFoldDB" id="A0A7R9MDV6"/>
<name>A0A7R9MDV6_9ACAR</name>
<gene>
    <name evidence="2" type="ORF">ONB1V03_LOCUS14979</name>
</gene>
<feature type="non-terminal residue" evidence="2">
    <location>
        <position position="101"/>
    </location>
</feature>